<reference evidence="2 3" key="1">
    <citation type="submission" date="2019-10" db="EMBL/GenBank/DDBJ databases">
        <title>Vibrio sp. nov., isolated from Coralline algae surface.</title>
        <authorList>
            <person name="Geng Y."/>
            <person name="Zhang X."/>
        </authorList>
    </citation>
    <scope>NUCLEOTIDE SEQUENCE [LARGE SCALE GENOMIC DNA]</scope>
    <source>
        <strain evidence="2 3">SM1977</strain>
    </source>
</reference>
<dbReference type="AlphaFoldDB" id="A0A5Q0TA56"/>
<dbReference type="Proteomes" id="UP000348942">
    <property type="component" value="Chromosome 1"/>
</dbReference>
<evidence type="ECO:0000313" key="2">
    <source>
        <dbReference type="EMBL" id="QGA64022.1"/>
    </source>
</evidence>
<name>A0A5Q0TA56_9VIBR</name>
<evidence type="ECO:0000313" key="3">
    <source>
        <dbReference type="Proteomes" id="UP000348942"/>
    </source>
</evidence>
<dbReference type="EMBL" id="CP045699">
    <property type="protein sequence ID" value="QGA64022.1"/>
    <property type="molecule type" value="Genomic_DNA"/>
</dbReference>
<organism evidence="2 3">
    <name type="scientific">Vibrio algicola</name>
    <dbReference type="NCBI Taxonomy" id="2662262"/>
    <lineage>
        <taxon>Bacteria</taxon>
        <taxon>Pseudomonadati</taxon>
        <taxon>Pseudomonadota</taxon>
        <taxon>Gammaproteobacteria</taxon>
        <taxon>Vibrionales</taxon>
        <taxon>Vibrionaceae</taxon>
        <taxon>Vibrio</taxon>
    </lineage>
</organism>
<evidence type="ECO:0000256" key="1">
    <source>
        <dbReference type="SAM" id="SignalP"/>
    </source>
</evidence>
<dbReference type="RefSeq" id="WP_153445626.1">
    <property type="nucleotide sequence ID" value="NZ_CP045699.1"/>
</dbReference>
<evidence type="ECO:0008006" key="4">
    <source>
        <dbReference type="Google" id="ProtNLM"/>
    </source>
</evidence>
<proteinExistence type="predicted"/>
<keyword evidence="3" id="KW-1185">Reference proteome</keyword>
<accession>A0A5Q0TA56</accession>
<feature type="chain" id="PRO_5024402360" description="HEAT repeat domain-containing protein" evidence="1">
    <location>
        <begin position="24"/>
        <end position="326"/>
    </location>
</feature>
<sequence>MRQGWYALILCCLIGVGSPFANAVSISREESQQWLQQPQLDEIVTNLYALAMSDDAQSLNSQLNTLSMPNQEIARFLLLKQLASKQVVLGLNMVTFVQAQTRHLPTYMIEETGDGYQTSIPAFNASIIATRLMQQRTQTQSNFNFILAAEDNNLQLQQWLQGSSAQVSQREALLISVIDSLSPQALSYLVEQIAGVKVVQWLPSSAVMAKMAQASQDPRMYHLLWRMKSNTDAEKEVQRLAKVGDTFSIQQLILATDNPALKSTAMRALVKIKPIPMTLEQFFVAQLNQVEDQDWMQELLVSAGHADWVQQLINSGLIPMTQTVSP</sequence>
<feature type="signal peptide" evidence="1">
    <location>
        <begin position="1"/>
        <end position="23"/>
    </location>
</feature>
<keyword evidence="1" id="KW-0732">Signal</keyword>
<protein>
    <recommendedName>
        <fullName evidence="4">HEAT repeat domain-containing protein</fullName>
    </recommendedName>
</protein>
<gene>
    <name evidence="2" type="ORF">GFB47_00400</name>
</gene>